<evidence type="ECO:0000256" key="4">
    <source>
        <dbReference type="ARBA" id="ARBA00009700"/>
    </source>
</evidence>
<dbReference type="PANTHER" id="PTHR11937">
    <property type="entry name" value="ACTIN"/>
    <property type="match status" value="1"/>
</dbReference>
<proteinExistence type="inferred from homology"/>
<dbReference type="InterPro" id="IPR004000">
    <property type="entry name" value="Actin"/>
</dbReference>
<dbReference type="GO" id="GO:0016020">
    <property type="term" value="C:membrane"/>
    <property type="evidence" value="ECO:0007669"/>
    <property type="project" value="UniProtKB-SubCell"/>
</dbReference>
<dbReference type="CDD" id="cd10220">
    <property type="entry name" value="ASKHA_NBD_Arp2"/>
    <property type="match status" value="1"/>
</dbReference>
<gene>
    <name evidence="15" type="ORF">A3Q56_02236</name>
</gene>
<sequence length="565" mass="65029">MDKYGNKVIVCDNGTGFVKCGFSGSNFPDYQFPAIVGRPVLRADTEIENVHLKDIMVGDEADKVRNMLEISYPMSKGQIINWEDIVHIYDYAFSETKLNIDPKNSKILLTEPPLNPKKNSIKMAELMFEHYNFSAIYISIQAVLTLYAQGLMTGVVCDCGDGVTHIVPVVEGHALTHLITRLDVAGRHVTNYLIKLLSLRGYIFNKSADFELVRRIKEKLCYCAYDIEQEEILAHDTTVLVEKYTLPDGRVITVGSERYHAPECLFQPHLVDVEGSGMSEMIFNTIQKADMDVRKTLYKHILLSGGSTMYPGLPSRLARELKQLYLDRVLKGKKEGLENFKLVIVDPPRRRHMVFIGGSVFAEIIKNNDNFWLTREMWQEKGAKSLDRFMDKNIQVEGITAQVDELYKECQQTTGNYIEYKQQVKTILKLRNKCVSDVKHRRYRLKLLNEAILNLKMTDTSNRENLHILKDKLECIAKETDGYEEMLPKENSLYLKIVLGDLNLSMMDKESRTLDSVYQFILLWYYCTLTIRESILRINGSRIKGWWVAHHFMSTIGAGILLIWY</sequence>
<dbReference type="GO" id="GO:0007015">
    <property type="term" value="P:actin filament organization"/>
    <property type="evidence" value="ECO:0007669"/>
    <property type="project" value="UniProtKB-ARBA"/>
</dbReference>
<evidence type="ECO:0000256" key="14">
    <source>
        <dbReference type="ARBA" id="ARBA00023212"/>
    </source>
</evidence>
<evidence type="ECO:0000256" key="3">
    <source>
        <dbReference type="ARBA" id="ARBA00004245"/>
    </source>
</evidence>
<keyword evidence="7" id="KW-0963">Cytoplasm</keyword>
<dbReference type="PRINTS" id="PR00190">
    <property type="entry name" value="ACTIN"/>
</dbReference>
<keyword evidence="9" id="KW-0547">Nucleotide-binding</keyword>
<dbReference type="FunFam" id="3.90.640.10:FF:000005">
    <property type="entry name" value="Actin-related protein 2"/>
    <property type="match status" value="1"/>
</dbReference>
<dbReference type="SMART" id="SM00268">
    <property type="entry name" value="ACTIN"/>
    <property type="match status" value="1"/>
</dbReference>
<dbReference type="GO" id="GO:0003779">
    <property type="term" value="F:actin binding"/>
    <property type="evidence" value="ECO:0007669"/>
    <property type="project" value="UniProtKB-KW"/>
</dbReference>
<dbReference type="Gene3D" id="3.30.420.40">
    <property type="match status" value="2"/>
</dbReference>
<keyword evidence="10" id="KW-0067">ATP-binding</keyword>
<keyword evidence="11" id="KW-1133">Transmembrane helix</keyword>
<protein>
    <recommendedName>
        <fullName evidence="6">Actin-related protein 2</fullName>
    </recommendedName>
</protein>
<evidence type="ECO:0000256" key="1">
    <source>
        <dbReference type="ARBA" id="ARBA00003520"/>
    </source>
</evidence>
<dbReference type="FunFam" id="3.30.420.40:FF:000148">
    <property type="entry name" value="Actin, alpha skeletal muscle"/>
    <property type="match status" value="1"/>
</dbReference>
<evidence type="ECO:0000256" key="7">
    <source>
        <dbReference type="ARBA" id="ARBA00022490"/>
    </source>
</evidence>
<evidence type="ECO:0000256" key="2">
    <source>
        <dbReference type="ARBA" id="ARBA00004141"/>
    </source>
</evidence>
<keyword evidence="14" id="KW-0206">Cytoskeleton</keyword>
<dbReference type="OrthoDB" id="10251209at2759"/>
<keyword evidence="8" id="KW-0812">Transmembrane</keyword>
<organism evidence="15 16">
    <name type="scientific">Intoshia linei</name>
    <dbReference type="NCBI Taxonomy" id="1819745"/>
    <lineage>
        <taxon>Eukaryota</taxon>
        <taxon>Metazoa</taxon>
        <taxon>Spiralia</taxon>
        <taxon>Lophotrochozoa</taxon>
        <taxon>Mesozoa</taxon>
        <taxon>Orthonectida</taxon>
        <taxon>Rhopaluridae</taxon>
        <taxon>Intoshia</taxon>
    </lineage>
</organism>
<dbReference type="InterPro" id="IPR012926">
    <property type="entry name" value="TMEM120A/B"/>
</dbReference>
<evidence type="ECO:0000313" key="16">
    <source>
        <dbReference type="Proteomes" id="UP000078046"/>
    </source>
</evidence>
<name>A0A177B971_9BILA</name>
<dbReference type="InterPro" id="IPR043129">
    <property type="entry name" value="ATPase_NBD"/>
</dbReference>
<keyword evidence="16" id="KW-1185">Reference proteome</keyword>
<dbReference type="Gene3D" id="3.90.640.10">
    <property type="entry name" value="Actin, Chain A, domain 4"/>
    <property type="match status" value="1"/>
</dbReference>
<comment type="similarity">
    <text evidence="4">Belongs to the TMEM120 family.</text>
</comment>
<dbReference type="Proteomes" id="UP000078046">
    <property type="component" value="Unassembled WGS sequence"/>
</dbReference>
<reference evidence="15 16" key="1">
    <citation type="submission" date="2016-04" db="EMBL/GenBank/DDBJ databases">
        <title>The genome of Intoshia linei affirms orthonectids as highly simplified spiralians.</title>
        <authorList>
            <person name="Mikhailov K.V."/>
            <person name="Slusarev G.S."/>
            <person name="Nikitin M.A."/>
            <person name="Logacheva M.D."/>
            <person name="Penin A."/>
            <person name="Aleoshin V."/>
            <person name="Panchin Y.V."/>
        </authorList>
    </citation>
    <scope>NUCLEOTIDE SEQUENCE [LARGE SCALE GENOMIC DNA]</scope>
    <source>
        <strain evidence="15">Intl2013</strain>
        <tissue evidence="15">Whole animal</tissue>
    </source>
</reference>
<dbReference type="AlphaFoldDB" id="A0A177B971"/>
<comment type="caution">
    <text evidence="15">The sequence shown here is derived from an EMBL/GenBank/DDBJ whole genome shotgun (WGS) entry which is preliminary data.</text>
</comment>
<dbReference type="Pfam" id="PF00022">
    <property type="entry name" value="Actin"/>
    <property type="match status" value="1"/>
</dbReference>
<comment type="subcellular location">
    <subcellularLocation>
        <location evidence="3">Cytoplasm</location>
        <location evidence="3">Cytoskeleton</location>
    </subcellularLocation>
    <subcellularLocation>
        <location evidence="2">Membrane</location>
        <topology evidence="2">Multi-pass membrane protein</topology>
    </subcellularLocation>
</comment>
<evidence type="ECO:0000256" key="12">
    <source>
        <dbReference type="ARBA" id="ARBA00023136"/>
    </source>
</evidence>
<accession>A0A177B971</accession>
<keyword evidence="12" id="KW-0472">Membrane</keyword>
<evidence type="ECO:0000256" key="11">
    <source>
        <dbReference type="ARBA" id="ARBA00022989"/>
    </source>
</evidence>
<comment type="function">
    <text evidence="1">Actins are highly conserved proteins that are involved in various types of cell motility and are ubiquitously expressed in all eukaryotic cells.</text>
</comment>
<dbReference type="SUPFAM" id="SSF53067">
    <property type="entry name" value="Actin-like ATPase domain"/>
    <property type="match status" value="2"/>
</dbReference>
<dbReference type="Pfam" id="PF07851">
    <property type="entry name" value="TMEM120A-B"/>
    <property type="match status" value="1"/>
</dbReference>
<evidence type="ECO:0000256" key="8">
    <source>
        <dbReference type="ARBA" id="ARBA00022692"/>
    </source>
</evidence>
<comment type="similarity">
    <text evidence="5">Belongs to the actin family. ARP2 subfamily.</text>
</comment>
<evidence type="ECO:0000256" key="9">
    <source>
        <dbReference type="ARBA" id="ARBA00022741"/>
    </source>
</evidence>
<evidence type="ECO:0000256" key="10">
    <source>
        <dbReference type="ARBA" id="ARBA00022840"/>
    </source>
</evidence>
<evidence type="ECO:0000313" key="15">
    <source>
        <dbReference type="EMBL" id="OAF69974.1"/>
    </source>
</evidence>
<evidence type="ECO:0000256" key="13">
    <source>
        <dbReference type="ARBA" id="ARBA00023203"/>
    </source>
</evidence>
<evidence type="ECO:0000256" key="5">
    <source>
        <dbReference type="ARBA" id="ARBA00010121"/>
    </source>
</evidence>
<dbReference type="GO" id="GO:0005885">
    <property type="term" value="C:Arp2/3 protein complex"/>
    <property type="evidence" value="ECO:0007669"/>
    <property type="project" value="UniProtKB-ARBA"/>
</dbReference>
<keyword evidence="13" id="KW-0009">Actin-binding</keyword>
<dbReference type="GO" id="GO:0005524">
    <property type="term" value="F:ATP binding"/>
    <property type="evidence" value="ECO:0007669"/>
    <property type="project" value="UniProtKB-KW"/>
</dbReference>
<dbReference type="EMBL" id="LWCA01000205">
    <property type="protein sequence ID" value="OAF69974.1"/>
    <property type="molecule type" value="Genomic_DNA"/>
</dbReference>
<evidence type="ECO:0000256" key="6">
    <source>
        <dbReference type="ARBA" id="ARBA00021611"/>
    </source>
</evidence>